<keyword evidence="3" id="KW-1185">Reference proteome</keyword>
<dbReference type="EMBL" id="CM000762">
    <property type="protein sequence ID" value="KXG31811.1"/>
    <property type="molecule type" value="Genomic_DNA"/>
</dbReference>
<accession>A0A1B6Q1K1</accession>
<name>A0A1B6Q1K1_SORBI</name>
<organism evidence="2 3">
    <name type="scientific">Sorghum bicolor</name>
    <name type="common">Sorghum</name>
    <name type="synonym">Sorghum vulgare</name>
    <dbReference type="NCBI Taxonomy" id="4558"/>
    <lineage>
        <taxon>Eukaryota</taxon>
        <taxon>Viridiplantae</taxon>
        <taxon>Streptophyta</taxon>
        <taxon>Embryophyta</taxon>
        <taxon>Tracheophyta</taxon>
        <taxon>Spermatophyta</taxon>
        <taxon>Magnoliopsida</taxon>
        <taxon>Liliopsida</taxon>
        <taxon>Poales</taxon>
        <taxon>Poaceae</taxon>
        <taxon>PACMAD clade</taxon>
        <taxon>Panicoideae</taxon>
        <taxon>Andropogonodae</taxon>
        <taxon>Andropogoneae</taxon>
        <taxon>Sorghinae</taxon>
        <taxon>Sorghum</taxon>
    </lineage>
</organism>
<reference evidence="2 3" key="1">
    <citation type="journal article" date="2009" name="Nature">
        <title>The Sorghum bicolor genome and the diversification of grasses.</title>
        <authorList>
            <person name="Paterson A.H."/>
            <person name="Bowers J.E."/>
            <person name="Bruggmann R."/>
            <person name="Dubchak I."/>
            <person name="Grimwood J."/>
            <person name="Gundlach H."/>
            <person name="Haberer G."/>
            <person name="Hellsten U."/>
            <person name="Mitros T."/>
            <person name="Poliakov A."/>
            <person name="Schmutz J."/>
            <person name="Spannagl M."/>
            <person name="Tang H."/>
            <person name="Wang X."/>
            <person name="Wicker T."/>
            <person name="Bharti A.K."/>
            <person name="Chapman J."/>
            <person name="Feltus F.A."/>
            <person name="Gowik U."/>
            <person name="Grigoriev I.V."/>
            <person name="Lyons E."/>
            <person name="Maher C.A."/>
            <person name="Martis M."/>
            <person name="Narechania A."/>
            <person name="Otillar R.P."/>
            <person name="Penning B.W."/>
            <person name="Salamov A.A."/>
            <person name="Wang Y."/>
            <person name="Zhang L."/>
            <person name="Carpita N.C."/>
            <person name="Freeling M."/>
            <person name="Gingle A.R."/>
            <person name="Hash C.T."/>
            <person name="Keller B."/>
            <person name="Klein P."/>
            <person name="Kresovich S."/>
            <person name="McCann M.C."/>
            <person name="Ming R."/>
            <person name="Peterson D.G."/>
            <person name="Mehboob-ur-Rahman"/>
            <person name="Ware D."/>
            <person name="Westhoff P."/>
            <person name="Mayer K.F."/>
            <person name="Messing J."/>
            <person name="Rokhsar D.S."/>
        </authorList>
    </citation>
    <scope>NUCLEOTIDE SEQUENCE [LARGE SCALE GENOMIC DNA]</scope>
    <source>
        <strain evidence="3">cv. BTx623</strain>
    </source>
</reference>
<feature type="region of interest" description="Disordered" evidence="1">
    <location>
        <begin position="32"/>
        <end position="54"/>
    </location>
</feature>
<dbReference type="Proteomes" id="UP000000768">
    <property type="component" value="Chromosome 3"/>
</dbReference>
<dbReference type="Gramene" id="KXG31811">
    <property type="protein sequence ID" value="KXG31811"/>
    <property type="gene ID" value="SORBI_3003G060700"/>
</dbReference>
<evidence type="ECO:0000256" key="1">
    <source>
        <dbReference type="SAM" id="MobiDB-lite"/>
    </source>
</evidence>
<evidence type="ECO:0000313" key="3">
    <source>
        <dbReference type="Proteomes" id="UP000000768"/>
    </source>
</evidence>
<proteinExistence type="predicted"/>
<gene>
    <name evidence="2" type="ORF">SORBI_3003G060700</name>
</gene>
<dbReference type="AlphaFoldDB" id="A0A1B6Q1K1"/>
<sequence>MCWRTVWCLPCTAPPLRADCADDGYEELPVSLPPHVPRGLSRDDDAPSAGGEATTTFAVEQVVAPASNNAGFGIGGGAWLALVCASSVCAKVAGPSQS</sequence>
<reference evidence="3" key="2">
    <citation type="journal article" date="2018" name="Plant J.">
        <title>The Sorghum bicolor reference genome: improved assembly, gene annotations, a transcriptome atlas, and signatures of genome organization.</title>
        <authorList>
            <person name="McCormick R.F."/>
            <person name="Truong S.K."/>
            <person name="Sreedasyam A."/>
            <person name="Jenkins J."/>
            <person name="Shu S."/>
            <person name="Sims D."/>
            <person name="Kennedy M."/>
            <person name="Amirebrahimi M."/>
            <person name="Weers B.D."/>
            <person name="McKinley B."/>
            <person name="Mattison A."/>
            <person name="Morishige D.T."/>
            <person name="Grimwood J."/>
            <person name="Schmutz J."/>
            <person name="Mullet J.E."/>
        </authorList>
    </citation>
    <scope>NUCLEOTIDE SEQUENCE [LARGE SCALE GENOMIC DNA]</scope>
    <source>
        <strain evidence="3">cv. BTx623</strain>
    </source>
</reference>
<dbReference type="InParanoid" id="A0A1B6Q1K1"/>
<protein>
    <submittedName>
        <fullName evidence="2">Uncharacterized protein</fullName>
    </submittedName>
</protein>
<evidence type="ECO:0000313" key="2">
    <source>
        <dbReference type="EMBL" id="KXG31811.1"/>
    </source>
</evidence>